<evidence type="ECO:0000313" key="2">
    <source>
        <dbReference type="EMBL" id="UOA16649.1"/>
    </source>
</evidence>
<feature type="region of interest" description="Disordered" evidence="1">
    <location>
        <begin position="770"/>
        <end position="790"/>
    </location>
</feature>
<dbReference type="EMBL" id="CP085145">
    <property type="protein sequence ID" value="UOA16649.1"/>
    <property type="molecule type" value="Genomic_DNA"/>
</dbReference>
<dbReference type="RefSeq" id="WP_243263354.1">
    <property type="nucleotide sequence ID" value="NZ_CP085145.1"/>
</dbReference>
<keyword evidence="2" id="KW-0614">Plasmid</keyword>
<accession>A0ABY3ZS71</accession>
<geneLocation type="plasmid" evidence="2 3">
    <name>pDSM109990_a</name>
</geneLocation>
<sequence>MGKFESSKGVQGRVPVAEQVGYASIPTPLLRAAGDTGARSTGISVTAGAIGMGLAAQSASQDGLMAFAATLPGADVLASLAKGDPQGPSTGPADVVGAEGIGGDFQPDGAAIEAHLGADPLAAEASDTASYDTAVTPGVQESQLTSHIAIDPSAVVGEAVQDARSAPVNSPAGAQPNVGASGGEKVVSTITIVPGDSLLPDDIPGDDGPVGSIVGSVIGDGGLVDGLLDGVLGEGSLLDSVLGEDGVVGVLLGEDGIVSGLLGDGGVVDSVLGEGGLVDGLVGGVLGEDGLVGGLLGDDGLVDNLLGDDGLVGGLLGQDGVVDNLLGDDGVVGGLLGEDGVVGGLLGDDGLVGGLLGDNGVVDVVLGDDGLVGGLLGDDGVVGGLLGDDGLVGGLLGDNGVVDVVLGDDGLVGGLLGDDGVVGGLLGDDGLVGGVLGDNGVVDVVLGDDGLVGGLLGDDGVVGGLLGDDGLVGGALGDDGLVGGLLGDDGVVDELLGDDGLVGGALGSDGLVGGLLGGLLGGGAAEVEEDVPAELTDAGITEVSGVLETGTETVTQVADGVLGDGGLVDGIIGDDGLVGGALGSDGLVGGLLGGLLGGGAAEVEEDVPAELTDTGITEVSGVLETGTETVTQVADSALGDGGLVDGIIGEDGLVGGALGDDGLVGGLLGGLLGGGAAEVEEDVPAELTDATTPEVSDALEDGSATAEPASNAILGAGNVVNEVPIVGGILGGLLGGQAASAVVPPLTEGPVTGLSEGVTAEPNDARTLIGQDETDPVAPTDTPDTSSEADVSGAALLDDVPVTEDAGDDGFLDTLVAGDTEDLLGSVETLLDPSDALLDGLLGEVDVFGLNVVEGGEGDDLFAGLTGEQGLTGSLVEQDVLGLSDPSGDDAPDAEVDNLLNDILAGGVSDITGEEGAFDALFGSDAMAEEEGELLGVEDAAVAEAGAVEGALDILFDQGADQGHSLLGGLLQETFDNDNA</sequence>
<proteinExistence type="predicted"/>
<gene>
    <name evidence="2" type="ORF">DSM109990_03533</name>
</gene>
<dbReference type="Proteomes" id="UP000831019">
    <property type="component" value="Plasmid pDSM109990_a"/>
</dbReference>
<protein>
    <submittedName>
        <fullName evidence="2">Uncharacterized protein</fullName>
    </submittedName>
</protein>
<evidence type="ECO:0000256" key="1">
    <source>
        <dbReference type="SAM" id="MobiDB-lite"/>
    </source>
</evidence>
<keyword evidence="3" id="KW-1185">Reference proteome</keyword>
<name>A0ABY3ZS71_9RHOB</name>
<feature type="compositionally biased region" description="Low complexity" evidence="1">
    <location>
        <begin position="776"/>
        <end position="785"/>
    </location>
</feature>
<organism evidence="2 3">
    <name type="scientific">Sulfitobacter dubius</name>
    <dbReference type="NCBI Taxonomy" id="218673"/>
    <lineage>
        <taxon>Bacteria</taxon>
        <taxon>Pseudomonadati</taxon>
        <taxon>Pseudomonadota</taxon>
        <taxon>Alphaproteobacteria</taxon>
        <taxon>Rhodobacterales</taxon>
        <taxon>Roseobacteraceae</taxon>
        <taxon>Sulfitobacter</taxon>
    </lineage>
</organism>
<evidence type="ECO:0000313" key="3">
    <source>
        <dbReference type="Proteomes" id="UP000831019"/>
    </source>
</evidence>
<reference evidence="3" key="1">
    <citation type="journal article" date="2022" name="Microorganisms">
        <title>Beyond the ABCs#Discovery of Three New Plasmid Types in Rhodobacterales (RepQ, RepY, RepW).</title>
        <authorList>
            <person name="Freese H.M."/>
            <person name="Ringel V."/>
            <person name="Overmann J."/>
            <person name="Petersen J."/>
        </authorList>
    </citation>
    <scope>NUCLEOTIDE SEQUENCE [LARGE SCALE GENOMIC DNA]</scope>
    <source>
        <strain evidence="3">DSM 109990</strain>
        <plasmid evidence="3">pDSM109990_a</plasmid>
    </source>
</reference>